<evidence type="ECO:0000313" key="2">
    <source>
        <dbReference type="Proteomes" id="UP000181884"/>
    </source>
</evidence>
<proteinExistence type="predicted"/>
<evidence type="ECO:0000313" key="1">
    <source>
        <dbReference type="EMBL" id="OJG19679.1"/>
    </source>
</evidence>
<comment type="caution">
    <text evidence="1">The sequence shown here is derived from an EMBL/GenBank/DDBJ whole genome shotgun (WGS) entry which is preliminary data.</text>
</comment>
<dbReference type="AlphaFoldDB" id="A0A1L8RIT9"/>
<sequence length="59" mass="6780">MKFFNHKIAYSAGPTLFEVGPVFVKKLSSANRIIYTNFVFVKNMLTQTQVNYTIYIVSV</sequence>
<protein>
    <submittedName>
        <fullName evidence="1">Uncharacterized protein</fullName>
    </submittedName>
</protein>
<keyword evidence="2" id="KW-1185">Reference proteome</keyword>
<gene>
    <name evidence="1" type="ORF">RU97_GL001250</name>
</gene>
<dbReference type="STRING" id="214095.RU97_GL001250"/>
<organism evidence="1 2">
    <name type="scientific">Enterococcus canis</name>
    <dbReference type="NCBI Taxonomy" id="214095"/>
    <lineage>
        <taxon>Bacteria</taxon>
        <taxon>Bacillati</taxon>
        <taxon>Bacillota</taxon>
        <taxon>Bacilli</taxon>
        <taxon>Lactobacillales</taxon>
        <taxon>Enterococcaceae</taxon>
        <taxon>Enterococcus</taxon>
    </lineage>
</organism>
<reference evidence="1 2" key="1">
    <citation type="submission" date="2014-12" db="EMBL/GenBank/DDBJ databases">
        <title>Draft genome sequences of 29 type strains of Enterococci.</title>
        <authorList>
            <person name="Zhong Z."/>
            <person name="Sun Z."/>
            <person name="Liu W."/>
            <person name="Zhang W."/>
            <person name="Zhang H."/>
        </authorList>
    </citation>
    <scope>NUCLEOTIDE SEQUENCE [LARGE SCALE GENOMIC DNA]</scope>
    <source>
        <strain evidence="1 2">DSM 17029</strain>
    </source>
</reference>
<dbReference type="Proteomes" id="UP000181884">
    <property type="component" value="Unassembled WGS sequence"/>
</dbReference>
<accession>A0A1L8RIT9</accession>
<dbReference type="EMBL" id="JXKH01000002">
    <property type="protein sequence ID" value="OJG19679.1"/>
    <property type="molecule type" value="Genomic_DNA"/>
</dbReference>
<name>A0A1L8RIT9_9ENTE</name>